<evidence type="ECO:0000313" key="2">
    <source>
        <dbReference type="Proteomes" id="UP000194236"/>
    </source>
</evidence>
<proteinExistence type="predicted"/>
<feature type="non-terminal residue" evidence="1">
    <location>
        <position position="1"/>
    </location>
</feature>
<dbReference type="Proteomes" id="UP000194236">
    <property type="component" value="Unassembled WGS sequence"/>
</dbReference>
<comment type="caution">
    <text evidence="1">The sequence shown here is derived from an EMBL/GenBank/DDBJ whole genome shotgun (WGS) entry which is preliminary data.</text>
</comment>
<gene>
    <name evidence="1" type="ORF">BLA29_011698</name>
</gene>
<name>A0A1Y3BB22_EURMA</name>
<keyword evidence="2" id="KW-1185">Reference proteome</keyword>
<dbReference type="EMBL" id="MUJZ01033830">
    <property type="protein sequence ID" value="OTF77214.1"/>
    <property type="molecule type" value="Genomic_DNA"/>
</dbReference>
<dbReference type="OrthoDB" id="2218807at2759"/>
<organism evidence="1 2">
    <name type="scientific">Euroglyphus maynei</name>
    <name type="common">Mayne's house dust mite</name>
    <dbReference type="NCBI Taxonomy" id="6958"/>
    <lineage>
        <taxon>Eukaryota</taxon>
        <taxon>Metazoa</taxon>
        <taxon>Ecdysozoa</taxon>
        <taxon>Arthropoda</taxon>
        <taxon>Chelicerata</taxon>
        <taxon>Arachnida</taxon>
        <taxon>Acari</taxon>
        <taxon>Acariformes</taxon>
        <taxon>Sarcoptiformes</taxon>
        <taxon>Astigmata</taxon>
        <taxon>Psoroptidia</taxon>
        <taxon>Analgoidea</taxon>
        <taxon>Pyroglyphidae</taxon>
        <taxon>Pyroglyphinae</taxon>
        <taxon>Euroglyphus</taxon>
    </lineage>
</organism>
<sequence length="85" mass="9927">KKSDQELTEELIKTFKQFELANIQSLCFILIHLKHLIRCGFQDGDILAEIFCPILMGDLECKRKLRLMKLIFDLDDNLLVSFAQL</sequence>
<accession>A0A1Y3BB22</accession>
<dbReference type="AlphaFoldDB" id="A0A1Y3BB22"/>
<evidence type="ECO:0000313" key="1">
    <source>
        <dbReference type="EMBL" id="OTF77214.1"/>
    </source>
</evidence>
<reference evidence="1 2" key="1">
    <citation type="submission" date="2017-03" db="EMBL/GenBank/DDBJ databases">
        <title>Genome Survey of Euroglyphus maynei.</title>
        <authorList>
            <person name="Arlian L.G."/>
            <person name="Morgan M.S."/>
            <person name="Rider S.D."/>
        </authorList>
    </citation>
    <scope>NUCLEOTIDE SEQUENCE [LARGE SCALE GENOMIC DNA]</scope>
    <source>
        <strain evidence="1">Arlian Lab</strain>
        <tissue evidence="1">Whole body</tissue>
    </source>
</reference>
<protein>
    <submittedName>
        <fullName evidence="1">Rac GTPase-activating 1-like protein</fullName>
    </submittedName>
</protein>